<dbReference type="CDD" id="cd06578">
    <property type="entry name" value="HemD"/>
    <property type="match status" value="1"/>
</dbReference>
<dbReference type="InterPro" id="IPR039793">
    <property type="entry name" value="UROS/Hem4"/>
</dbReference>
<name>A0AAD4GEG7_BOLED</name>
<dbReference type="GO" id="GO:0004852">
    <property type="term" value="F:uroporphyrinogen-III synthase activity"/>
    <property type="evidence" value="ECO:0007669"/>
    <property type="project" value="InterPro"/>
</dbReference>
<proteinExistence type="predicted"/>
<dbReference type="AlphaFoldDB" id="A0AAD4GEG7"/>
<accession>A0AAD4GEG7</accession>
<keyword evidence="3" id="KW-1185">Reference proteome</keyword>
<organism evidence="2 3">
    <name type="scientific">Boletus edulis BED1</name>
    <dbReference type="NCBI Taxonomy" id="1328754"/>
    <lineage>
        <taxon>Eukaryota</taxon>
        <taxon>Fungi</taxon>
        <taxon>Dikarya</taxon>
        <taxon>Basidiomycota</taxon>
        <taxon>Agaricomycotina</taxon>
        <taxon>Agaricomycetes</taxon>
        <taxon>Agaricomycetidae</taxon>
        <taxon>Boletales</taxon>
        <taxon>Boletineae</taxon>
        <taxon>Boletaceae</taxon>
        <taxon>Boletoideae</taxon>
        <taxon>Boletus</taxon>
    </lineage>
</organism>
<reference evidence="2" key="1">
    <citation type="submission" date="2019-10" db="EMBL/GenBank/DDBJ databases">
        <authorList>
            <consortium name="DOE Joint Genome Institute"/>
            <person name="Kuo A."/>
            <person name="Miyauchi S."/>
            <person name="Kiss E."/>
            <person name="Drula E."/>
            <person name="Kohler A."/>
            <person name="Sanchez-Garcia M."/>
            <person name="Andreopoulos B."/>
            <person name="Barry K.W."/>
            <person name="Bonito G."/>
            <person name="Buee M."/>
            <person name="Carver A."/>
            <person name="Chen C."/>
            <person name="Cichocki N."/>
            <person name="Clum A."/>
            <person name="Culley D."/>
            <person name="Crous P.W."/>
            <person name="Fauchery L."/>
            <person name="Girlanda M."/>
            <person name="Hayes R."/>
            <person name="Keri Z."/>
            <person name="LaButti K."/>
            <person name="Lipzen A."/>
            <person name="Lombard V."/>
            <person name="Magnuson J."/>
            <person name="Maillard F."/>
            <person name="Morin E."/>
            <person name="Murat C."/>
            <person name="Nolan M."/>
            <person name="Ohm R."/>
            <person name="Pangilinan J."/>
            <person name="Pereira M."/>
            <person name="Perotto S."/>
            <person name="Peter M."/>
            <person name="Riley R."/>
            <person name="Sitrit Y."/>
            <person name="Stielow B."/>
            <person name="Szollosi G."/>
            <person name="Zifcakova L."/>
            <person name="Stursova M."/>
            <person name="Spatafora J.W."/>
            <person name="Tedersoo L."/>
            <person name="Vaario L.-M."/>
            <person name="Yamada A."/>
            <person name="Yan M."/>
            <person name="Wang P."/>
            <person name="Xu J."/>
            <person name="Bruns T."/>
            <person name="Baldrian P."/>
            <person name="Vilgalys R."/>
            <person name="Henrissat B."/>
            <person name="Grigoriev I.V."/>
            <person name="Hibbett D."/>
            <person name="Nagy L.G."/>
            <person name="Martin F.M."/>
        </authorList>
    </citation>
    <scope>NUCLEOTIDE SEQUENCE</scope>
    <source>
        <strain evidence="2">BED1</strain>
    </source>
</reference>
<comment type="caution">
    <text evidence="2">The sequence shown here is derived from an EMBL/GenBank/DDBJ whole genome shotgun (WGS) entry which is preliminary data.</text>
</comment>
<feature type="domain" description="Tetrapyrrole biosynthesis uroporphyrinogen III synthase" evidence="1">
    <location>
        <begin position="16"/>
        <end position="284"/>
    </location>
</feature>
<dbReference type="GO" id="GO:0006780">
    <property type="term" value="P:uroporphyrinogen III biosynthetic process"/>
    <property type="evidence" value="ECO:0007669"/>
    <property type="project" value="InterPro"/>
</dbReference>
<evidence type="ECO:0000259" key="1">
    <source>
        <dbReference type="Pfam" id="PF02602"/>
    </source>
</evidence>
<evidence type="ECO:0000313" key="2">
    <source>
        <dbReference type="EMBL" id="KAF8439897.1"/>
    </source>
</evidence>
<dbReference type="EMBL" id="WHUW01000013">
    <property type="protein sequence ID" value="KAF8439897.1"/>
    <property type="molecule type" value="Genomic_DNA"/>
</dbReference>
<gene>
    <name evidence="2" type="ORF">L210DRAFT_3401896</name>
</gene>
<dbReference type="Pfam" id="PF02602">
    <property type="entry name" value="HEM4"/>
    <property type="match status" value="1"/>
</dbReference>
<sequence length="299" mass="32184">MKNVLLLRAPGEDGRDRYETVFEAKGYAPLSVPVLETVLVHVDALRDKIVRGPDAQDLSGVILTSKRAVEAWCNAIQSIPPPMETVQGLSADWRTVPFYVVGDATAAAASRISTAYPCMVHLVPAENQVRGGAEAGTAERLAEFILEEGCEGRRLLYLTGDKNRETLPGMLAAGGVALDTLEVYGTTGSSTFRDDLQAALERTLVGESHMYVGNVNVSYGEQWGWVVYFAPSAAAFVTPILCDVFQRLDVLKVATIGPTTASFLRDTLKMRVDVVALKPSPDALCRDVVAFDDGVACTS</sequence>
<reference evidence="2" key="2">
    <citation type="journal article" date="2020" name="Nat. Commun.">
        <title>Large-scale genome sequencing of mycorrhizal fungi provides insights into the early evolution of symbiotic traits.</title>
        <authorList>
            <person name="Miyauchi S."/>
            <person name="Kiss E."/>
            <person name="Kuo A."/>
            <person name="Drula E."/>
            <person name="Kohler A."/>
            <person name="Sanchez-Garcia M."/>
            <person name="Morin E."/>
            <person name="Andreopoulos B."/>
            <person name="Barry K.W."/>
            <person name="Bonito G."/>
            <person name="Buee M."/>
            <person name="Carver A."/>
            <person name="Chen C."/>
            <person name="Cichocki N."/>
            <person name="Clum A."/>
            <person name="Culley D."/>
            <person name="Crous P.W."/>
            <person name="Fauchery L."/>
            <person name="Girlanda M."/>
            <person name="Hayes R.D."/>
            <person name="Keri Z."/>
            <person name="LaButti K."/>
            <person name="Lipzen A."/>
            <person name="Lombard V."/>
            <person name="Magnuson J."/>
            <person name="Maillard F."/>
            <person name="Murat C."/>
            <person name="Nolan M."/>
            <person name="Ohm R.A."/>
            <person name="Pangilinan J."/>
            <person name="Pereira M.F."/>
            <person name="Perotto S."/>
            <person name="Peter M."/>
            <person name="Pfister S."/>
            <person name="Riley R."/>
            <person name="Sitrit Y."/>
            <person name="Stielow J.B."/>
            <person name="Szollosi G."/>
            <person name="Zifcakova L."/>
            <person name="Stursova M."/>
            <person name="Spatafora J.W."/>
            <person name="Tedersoo L."/>
            <person name="Vaario L.M."/>
            <person name="Yamada A."/>
            <person name="Yan M."/>
            <person name="Wang P."/>
            <person name="Xu J."/>
            <person name="Bruns T."/>
            <person name="Baldrian P."/>
            <person name="Vilgalys R."/>
            <person name="Dunand C."/>
            <person name="Henrissat B."/>
            <person name="Grigoriev I.V."/>
            <person name="Hibbett D."/>
            <person name="Nagy L.G."/>
            <person name="Martin F.M."/>
        </authorList>
    </citation>
    <scope>NUCLEOTIDE SEQUENCE</scope>
    <source>
        <strain evidence="2">BED1</strain>
    </source>
</reference>
<dbReference type="InterPro" id="IPR003754">
    <property type="entry name" value="4pyrrol_synth_uPrphyn_synth"/>
</dbReference>
<dbReference type="Proteomes" id="UP001194468">
    <property type="component" value="Unassembled WGS sequence"/>
</dbReference>
<dbReference type="InterPro" id="IPR036108">
    <property type="entry name" value="4pyrrol_syn_uPrphyn_synt_sf"/>
</dbReference>
<protein>
    <submittedName>
        <fullName evidence="2">Tetrapyrrole biosynthesis uroporphyrinogen III synthase</fullName>
    </submittedName>
</protein>
<dbReference type="PANTHER" id="PTHR12390">
    <property type="entry name" value="UROPORPHYRINOGEN III SYNTHASE"/>
    <property type="match status" value="1"/>
</dbReference>
<evidence type="ECO:0000313" key="3">
    <source>
        <dbReference type="Proteomes" id="UP001194468"/>
    </source>
</evidence>
<dbReference type="GO" id="GO:0005829">
    <property type="term" value="C:cytosol"/>
    <property type="evidence" value="ECO:0007669"/>
    <property type="project" value="TreeGrafter"/>
</dbReference>
<dbReference type="PANTHER" id="PTHR12390:SF0">
    <property type="entry name" value="UROPORPHYRINOGEN-III SYNTHASE"/>
    <property type="match status" value="1"/>
</dbReference>
<dbReference type="SUPFAM" id="SSF69618">
    <property type="entry name" value="HemD-like"/>
    <property type="match status" value="1"/>
</dbReference>
<dbReference type="Gene3D" id="3.40.50.10090">
    <property type="match status" value="2"/>
</dbReference>